<evidence type="ECO:0000256" key="7">
    <source>
        <dbReference type="ARBA" id="ARBA00022723"/>
    </source>
</evidence>
<dbReference type="GO" id="GO:0020037">
    <property type="term" value="F:heme binding"/>
    <property type="evidence" value="ECO:0007669"/>
    <property type="project" value="InterPro"/>
</dbReference>
<reference evidence="15 16" key="1">
    <citation type="submission" date="2018-11" db="EMBL/GenBank/DDBJ databases">
        <title>Genome assembly of Steccherinum ochraceum LE-BIN_3174, the white-rot fungus of the Steccherinaceae family (The Residual Polyporoid clade, Polyporales, Basidiomycota).</title>
        <authorList>
            <person name="Fedorova T.V."/>
            <person name="Glazunova O.A."/>
            <person name="Landesman E.O."/>
            <person name="Moiseenko K.V."/>
            <person name="Psurtseva N.V."/>
            <person name="Savinova O.S."/>
            <person name="Shakhova N.V."/>
            <person name="Tyazhelova T.V."/>
            <person name="Vasina D.V."/>
        </authorList>
    </citation>
    <scope>NUCLEOTIDE SEQUENCE [LARGE SCALE GENOMIC DNA]</scope>
    <source>
        <strain evidence="15 16">LE-BIN_3174</strain>
    </source>
</reference>
<dbReference type="PRINTS" id="PR00385">
    <property type="entry name" value="P450"/>
</dbReference>
<gene>
    <name evidence="15" type="ORF">EIP91_011912</name>
</gene>
<keyword evidence="8" id="KW-1133">Transmembrane helix</keyword>
<sequence length="524" mass="58508">MIENVVLGFLAFAAAILLKIPMSTRRHRLPVPPGPPGTLFIGNLLDIPTIKPWLAYRDWSELYGDIIYMDLPMKSILVVGSIQAAKDLFDRKSYKYSSRPGSVMIKLLSWDWVFSSLPYGQQWRTYHRHFHEHFAGTAVRRYDSIQLQESRTLLKRILSNSEAARTYIRSVPGSTIIRAAYGAHSTAKTDEYVQLAEKAMESARRIVVPAAFMAEIIPILKYIPGWMPGGSARAYAAKYKPFVQQMRDRPFDEVKQAASSGRSIPCAAYDLIRQLQGDSAELTPEQDTVARNVAGIAYAGASDTTTAAIENCVLAMAMFPDVQRRVQVELDERVGSTRLPEFSDLDGLTYLNAVIMESLRWMPVAPLGIPHALSEDDEYNGYYIPKGTMVVSNIWAMLQNPDDFPEPEQFKPERFLDAQGNIDPSVLDPRHIGFGFGRRVCPGSDFALRLLSICVASLLHVYQIEAGVDESGDPVVLSKEGGDEAIVPIQLASNIPPKLQAQVRNLGPFRETFERFCALIITIY</sequence>
<evidence type="ECO:0000313" key="15">
    <source>
        <dbReference type="EMBL" id="TCD67850.1"/>
    </source>
</evidence>
<dbReference type="InterPro" id="IPR001128">
    <property type="entry name" value="Cyt_P450"/>
</dbReference>
<dbReference type="PRINTS" id="PR00463">
    <property type="entry name" value="EP450I"/>
</dbReference>
<keyword evidence="10 13" id="KW-0408">Iron</keyword>
<dbReference type="Gene3D" id="1.10.630.10">
    <property type="entry name" value="Cytochrome P450"/>
    <property type="match status" value="1"/>
</dbReference>
<dbReference type="PANTHER" id="PTHR46300">
    <property type="entry name" value="P450, PUTATIVE (EUROFUNG)-RELATED-RELATED"/>
    <property type="match status" value="1"/>
</dbReference>
<dbReference type="InterPro" id="IPR017972">
    <property type="entry name" value="Cyt_P450_CS"/>
</dbReference>
<evidence type="ECO:0000256" key="4">
    <source>
        <dbReference type="ARBA" id="ARBA00010617"/>
    </source>
</evidence>
<evidence type="ECO:0000256" key="8">
    <source>
        <dbReference type="ARBA" id="ARBA00022989"/>
    </source>
</evidence>
<evidence type="ECO:0000256" key="1">
    <source>
        <dbReference type="ARBA" id="ARBA00001971"/>
    </source>
</evidence>
<dbReference type="PROSITE" id="PS00086">
    <property type="entry name" value="CYTOCHROME_P450"/>
    <property type="match status" value="1"/>
</dbReference>
<dbReference type="GO" id="GO:0016020">
    <property type="term" value="C:membrane"/>
    <property type="evidence" value="ECO:0007669"/>
    <property type="project" value="UniProtKB-SubCell"/>
</dbReference>
<evidence type="ECO:0000256" key="9">
    <source>
        <dbReference type="ARBA" id="ARBA00023002"/>
    </source>
</evidence>
<dbReference type="PANTHER" id="PTHR46300:SF7">
    <property type="entry name" value="P450, PUTATIVE (EUROFUNG)-RELATED"/>
    <property type="match status" value="1"/>
</dbReference>
<proteinExistence type="inferred from homology"/>
<dbReference type="GO" id="GO:0005506">
    <property type="term" value="F:iron ion binding"/>
    <property type="evidence" value="ECO:0007669"/>
    <property type="project" value="InterPro"/>
</dbReference>
<dbReference type="STRING" id="92696.A0A4R0RH93"/>
<comment type="cofactor">
    <cofactor evidence="1 13">
        <name>heme</name>
        <dbReference type="ChEBI" id="CHEBI:30413"/>
    </cofactor>
</comment>
<evidence type="ECO:0000256" key="2">
    <source>
        <dbReference type="ARBA" id="ARBA00004167"/>
    </source>
</evidence>
<evidence type="ECO:0000256" key="14">
    <source>
        <dbReference type="RuleBase" id="RU000461"/>
    </source>
</evidence>
<comment type="similarity">
    <text evidence="4 14">Belongs to the cytochrome P450 family.</text>
</comment>
<keyword evidence="7 13" id="KW-0479">Metal-binding</keyword>
<evidence type="ECO:0000256" key="13">
    <source>
        <dbReference type="PIRSR" id="PIRSR602401-1"/>
    </source>
</evidence>
<comment type="subcellular location">
    <subcellularLocation>
        <location evidence="2">Membrane</location>
        <topology evidence="2">Single-pass membrane protein</topology>
    </subcellularLocation>
</comment>
<comment type="caution">
    <text evidence="15">The sequence shown here is derived from an EMBL/GenBank/DDBJ whole genome shotgun (WGS) entry which is preliminary data.</text>
</comment>
<dbReference type="CDD" id="cd11065">
    <property type="entry name" value="CYP64-like"/>
    <property type="match status" value="1"/>
</dbReference>
<dbReference type="GO" id="GO:0004497">
    <property type="term" value="F:monooxygenase activity"/>
    <property type="evidence" value="ECO:0007669"/>
    <property type="project" value="UniProtKB-KW"/>
</dbReference>
<keyword evidence="16" id="KW-1185">Reference proteome</keyword>
<evidence type="ECO:0000256" key="3">
    <source>
        <dbReference type="ARBA" id="ARBA00005179"/>
    </source>
</evidence>
<feature type="binding site" description="axial binding residue" evidence="13">
    <location>
        <position position="441"/>
    </location>
    <ligand>
        <name>heme</name>
        <dbReference type="ChEBI" id="CHEBI:30413"/>
    </ligand>
    <ligandPart>
        <name>Fe</name>
        <dbReference type="ChEBI" id="CHEBI:18248"/>
    </ligandPart>
</feature>
<evidence type="ECO:0000256" key="10">
    <source>
        <dbReference type="ARBA" id="ARBA00023004"/>
    </source>
</evidence>
<dbReference type="AlphaFoldDB" id="A0A4R0RH93"/>
<name>A0A4R0RH93_9APHY</name>
<evidence type="ECO:0008006" key="17">
    <source>
        <dbReference type="Google" id="ProtNLM"/>
    </source>
</evidence>
<dbReference type="InterPro" id="IPR002401">
    <property type="entry name" value="Cyt_P450_E_grp-I"/>
</dbReference>
<dbReference type="EMBL" id="RWJN01000084">
    <property type="protein sequence ID" value="TCD67850.1"/>
    <property type="molecule type" value="Genomic_DNA"/>
</dbReference>
<evidence type="ECO:0000313" key="16">
    <source>
        <dbReference type="Proteomes" id="UP000292702"/>
    </source>
</evidence>
<dbReference type="GO" id="GO:0016705">
    <property type="term" value="F:oxidoreductase activity, acting on paired donors, with incorporation or reduction of molecular oxygen"/>
    <property type="evidence" value="ECO:0007669"/>
    <property type="project" value="InterPro"/>
</dbReference>
<keyword evidence="9 14" id="KW-0560">Oxidoreductase</keyword>
<dbReference type="Proteomes" id="UP000292702">
    <property type="component" value="Unassembled WGS sequence"/>
</dbReference>
<keyword evidence="11 14" id="KW-0503">Monooxygenase</keyword>
<accession>A0A4R0RH93</accession>
<evidence type="ECO:0000256" key="11">
    <source>
        <dbReference type="ARBA" id="ARBA00023033"/>
    </source>
</evidence>
<evidence type="ECO:0000256" key="5">
    <source>
        <dbReference type="ARBA" id="ARBA00022617"/>
    </source>
</evidence>
<protein>
    <recommendedName>
        <fullName evidence="17">Cytochrome P450</fullName>
    </recommendedName>
</protein>
<dbReference type="SUPFAM" id="SSF48264">
    <property type="entry name" value="Cytochrome P450"/>
    <property type="match status" value="1"/>
</dbReference>
<evidence type="ECO:0000256" key="12">
    <source>
        <dbReference type="ARBA" id="ARBA00023136"/>
    </source>
</evidence>
<dbReference type="Pfam" id="PF00067">
    <property type="entry name" value="p450"/>
    <property type="match status" value="1"/>
</dbReference>
<comment type="pathway">
    <text evidence="3">Secondary metabolite biosynthesis.</text>
</comment>
<evidence type="ECO:0000256" key="6">
    <source>
        <dbReference type="ARBA" id="ARBA00022692"/>
    </source>
</evidence>
<keyword evidence="5 13" id="KW-0349">Heme</keyword>
<dbReference type="OrthoDB" id="2742305at2759"/>
<keyword evidence="12" id="KW-0472">Membrane</keyword>
<organism evidence="15 16">
    <name type="scientific">Steccherinum ochraceum</name>
    <dbReference type="NCBI Taxonomy" id="92696"/>
    <lineage>
        <taxon>Eukaryota</taxon>
        <taxon>Fungi</taxon>
        <taxon>Dikarya</taxon>
        <taxon>Basidiomycota</taxon>
        <taxon>Agaricomycotina</taxon>
        <taxon>Agaricomycetes</taxon>
        <taxon>Polyporales</taxon>
        <taxon>Steccherinaceae</taxon>
        <taxon>Steccherinum</taxon>
    </lineage>
</organism>
<dbReference type="InterPro" id="IPR036396">
    <property type="entry name" value="Cyt_P450_sf"/>
</dbReference>
<keyword evidence="6" id="KW-0812">Transmembrane</keyword>
<dbReference type="InterPro" id="IPR050364">
    <property type="entry name" value="Cytochrome_P450_fung"/>
</dbReference>